<evidence type="ECO:0000256" key="1">
    <source>
        <dbReference type="SAM" id="MobiDB-lite"/>
    </source>
</evidence>
<organism evidence="2 3">
    <name type="scientific">Dictyobacter kobayashii</name>
    <dbReference type="NCBI Taxonomy" id="2014872"/>
    <lineage>
        <taxon>Bacteria</taxon>
        <taxon>Bacillati</taxon>
        <taxon>Chloroflexota</taxon>
        <taxon>Ktedonobacteria</taxon>
        <taxon>Ktedonobacterales</taxon>
        <taxon>Dictyobacteraceae</taxon>
        <taxon>Dictyobacter</taxon>
    </lineage>
</organism>
<proteinExistence type="predicted"/>
<keyword evidence="3" id="KW-1185">Reference proteome</keyword>
<dbReference type="RefSeq" id="WP_126557073.1">
    <property type="nucleotide sequence ID" value="NZ_BIFS01000002.1"/>
</dbReference>
<dbReference type="EMBL" id="BIFS01000002">
    <property type="protein sequence ID" value="GCE23687.1"/>
    <property type="molecule type" value="Genomic_DNA"/>
</dbReference>
<dbReference type="Proteomes" id="UP000287188">
    <property type="component" value="Unassembled WGS sequence"/>
</dbReference>
<feature type="region of interest" description="Disordered" evidence="1">
    <location>
        <begin position="39"/>
        <end position="94"/>
    </location>
</feature>
<dbReference type="OrthoDB" id="162015at2"/>
<evidence type="ECO:0000313" key="3">
    <source>
        <dbReference type="Proteomes" id="UP000287188"/>
    </source>
</evidence>
<sequence>MATSQQTILSSNQIKDTGLNKQALEQEIAATLEIAQAEAGNATKGSHKNNDHSPIEIPLPSVPDTRPVIYPTWPTSRPGPIAMAPPVGQHPHPVRSDQMVYEYYDQEQGRPGVPPTPILATRQHRGKTYLPDTSFPNIVAETEAQQRWLDDGGSPAKEATSEVTSLKG</sequence>
<protein>
    <submittedName>
        <fullName evidence="2">Uncharacterized protein</fullName>
    </submittedName>
</protein>
<evidence type="ECO:0000313" key="2">
    <source>
        <dbReference type="EMBL" id="GCE23687.1"/>
    </source>
</evidence>
<dbReference type="AlphaFoldDB" id="A0A402AX71"/>
<feature type="region of interest" description="Disordered" evidence="1">
    <location>
        <begin position="146"/>
        <end position="168"/>
    </location>
</feature>
<reference evidence="3" key="1">
    <citation type="submission" date="2018-12" db="EMBL/GenBank/DDBJ databases">
        <title>Tengunoibacter tsumagoiensis gen. nov., sp. nov., Dictyobacter kobayashii sp. nov., D. alpinus sp. nov., and D. joshuensis sp. nov. and description of Dictyobacteraceae fam. nov. within the order Ktedonobacterales isolated from Tengu-no-mugimeshi.</title>
        <authorList>
            <person name="Wang C.M."/>
            <person name="Zheng Y."/>
            <person name="Sakai Y."/>
            <person name="Toyoda A."/>
            <person name="Minakuchi Y."/>
            <person name="Abe K."/>
            <person name="Yokota A."/>
            <person name="Yabe S."/>
        </authorList>
    </citation>
    <scope>NUCLEOTIDE SEQUENCE [LARGE SCALE GENOMIC DNA]</scope>
    <source>
        <strain evidence="3">Uno11</strain>
    </source>
</reference>
<gene>
    <name evidence="2" type="ORF">KDK_74870</name>
</gene>
<comment type="caution">
    <text evidence="2">The sequence shown here is derived from an EMBL/GenBank/DDBJ whole genome shotgun (WGS) entry which is preliminary data.</text>
</comment>
<accession>A0A402AX71</accession>
<name>A0A402AX71_9CHLR</name>